<comment type="subcellular location">
    <subcellularLocation>
        <location evidence="1">Nucleus</location>
    </subcellularLocation>
</comment>
<evidence type="ECO:0000256" key="7">
    <source>
        <dbReference type="ARBA" id="ARBA00023125"/>
    </source>
</evidence>
<keyword evidence="5" id="KW-0862">Zinc</keyword>
<reference evidence="13" key="1">
    <citation type="submission" date="2025-08" db="UniProtKB">
        <authorList>
            <consortium name="RefSeq"/>
        </authorList>
    </citation>
    <scope>IDENTIFICATION</scope>
    <source>
        <tissue evidence="13">Muscle</tissue>
    </source>
</reference>
<feature type="region of interest" description="Disordered" evidence="10">
    <location>
        <begin position="1"/>
        <end position="112"/>
    </location>
</feature>
<evidence type="ECO:0000256" key="6">
    <source>
        <dbReference type="ARBA" id="ARBA00023015"/>
    </source>
</evidence>
<keyword evidence="8" id="KW-0804">Transcription</keyword>
<keyword evidence="3" id="KW-0677">Repeat</keyword>
<evidence type="ECO:0000256" key="9">
    <source>
        <dbReference type="ARBA" id="ARBA00023242"/>
    </source>
</evidence>
<evidence type="ECO:0000256" key="2">
    <source>
        <dbReference type="ARBA" id="ARBA00022723"/>
    </source>
</evidence>
<feature type="domain" description="ZFPM2-like C-terminal CCHC zinc finger" evidence="11">
    <location>
        <begin position="151"/>
        <end position="175"/>
    </location>
</feature>
<accession>A0A6I9PMG4</accession>
<sequence>MEEGQTQPDPPRPPQEPKGGDQPSEPAPLQTPAPEEAPSEGSDQKEPPGDEEETGDSASQLQAKPLWKPIPPLLPESNMNENGRTRDQICQTDGSEGHNSGLCAEPGDPPLLQQPLQTSKSGIQQIIECFRSGTSQLRHMLLREVDTIFECKLCRSLFRGLPNLITHKEYYCLSRMPEPDADLYSLQ</sequence>
<dbReference type="InterPro" id="IPR039149">
    <property type="entry name" value="ZNF800"/>
</dbReference>
<proteinExistence type="predicted"/>
<keyword evidence="12" id="KW-1185">Reference proteome</keyword>
<organism evidence="12 13">
    <name type="scientific">Notothenia coriiceps</name>
    <name type="common">black rockcod</name>
    <dbReference type="NCBI Taxonomy" id="8208"/>
    <lineage>
        <taxon>Eukaryota</taxon>
        <taxon>Metazoa</taxon>
        <taxon>Chordata</taxon>
        <taxon>Craniata</taxon>
        <taxon>Vertebrata</taxon>
        <taxon>Euteleostomi</taxon>
        <taxon>Actinopterygii</taxon>
        <taxon>Neopterygii</taxon>
        <taxon>Teleostei</taxon>
        <taxon>Neoteleostei</taxon>
        <taxon>Acanthomorphata</taxon>
        <taxon>Eupercaria</taxon>
        <taxon>Perciformes</taxon>
        <taxon>Notothenioidei</taxon>
        <taxon>Nototheniidae</taxon>
        <taxon>Notothenia</taxon>
    </lineage>
</organism>
<keyword evidence="4" id="KW-0863">Zinc-finger</keyword>
<evidence type="ECO:0000313" key="13">
    <source>
        <dbReference type="RefSeq" id="XP_010788343.1"/>
    </source>
</evidence>
<dbReference type="Pfam" id="PF25445">
    <property type="entry name" value="CCHC_ZFPM2"/>
    <property type="match status" value="1"/>
</dbReference>
<keyword evidence="6" id="KW-0805">Transcription regulation</keyword>
<keyword evidence="2" id="KW-0479">Metal-binding</keyword>
<evidence type="ECO:0000256" key="3">
    <source>
        <dbReference type="ARBA" id="ARBA00022737"/>
    </source>
</evidence>
<evidence type="ECO:0000313" key="12">
    <source>
        <dbReference type="Proteomes" id="UP000504611"/>
    </source>
</evidence>
<dbReference type="RefSeq" id="XP_010788343.1">
    <property type="nucleotide sequence ID" value="XM_010790041.1"/>
</dbReference>
<dbReference type="PANTHER" id="PTHR21020">
    <property type="entry name" value="ZINC FINGER PROTEIN 800"/>
    <property type="match status" value="1"/>
</dbReference>
<dbReference type="CTD" id="393408"/>
<evidence type="ECO:0000256" key="8">
    <source>
        <dbReference type="ARBA" id="ARBA00023163"/>
    </source>
</evidence>
<dbReference type="KEGG" id="ncc:104961708"/>
<dbReference type="InterPro" id="IPR036236">
    <property type="entry name" value="Znf_C2H2_sf"/>
</dbReference>
<evidence type="ECO:0000256" key="4">
    <source>
        <dbReference type="ARBA" id="ARBA00022771"/>
    </source>
</evidence>
<keyword evidence="9" id="KW-0539">Nucleus</keyword>
<dbReference type="PANTHER" id="PTHR21020:SF0">
    <property type="entry name" value="ZINC FINGER PROTEIN 800"/>
    <property type="match status" value="1"/>
</dbReference>
<keyword evidence="7" id="KW-0238">DNA-binding</keyword>
<evidence type="ECO:0000256" key="1">
    <source>
        <dbReference type="ARBA" id="ARBA00004123"/>
    </source>
</evidence>
<protein>
    <submittedName>
        <fullName evidence="13">Zinc finger protein 800b</fullName>
    </submittedName>
</protein>
<name>A0A6I9PMG4_9TELE</name>
<dbReference type="SUPFAM" id="SSF57667">
    <property type="entry name" value="beta-beta-alpha zinc fingers"/>
    <property type="match status" value="1"/>
</dbReference>
<dbReference type="InterPro" id="IPR059121">
    <property type="entry name" value="CCHC_ZFPM2-like"/>
</dbReference>
<gene>
    <name evidence="13" type="primary">znf800b</name>
</gene>
<feature type="compositionally biased region" description="Polar residues" evidence="10">
    <location>
        <begin position="77"/>
        <end position="98"/>
    </location>
</feature>
<dbReference type="OrthoDB" id="8949263at2759"/>
<dbReference type="Proteomes" id="UP000504611">
    <property type="component" value="Unplaced"/>
</dbReference>
<evidence type="ECO:0000256" key="10">
    <source>
        <dbReference type="SAM" id="MobiDB-lite"/>
    </source>
</evidence>
<dbReference type="AlphaFoldDB" id="A0A6I9PMG4"/>
<evidence type="ECO:0000259" key="11">
    <source>
        <dbReference type="Pfam" id="PF25445"/>
    </source>
</evidence>
<evidence type="ECO:0000256" key="5">
    <source>
        <dbReference type="ARBA" id="ARBA00022833"/>
    </source>
</evidence>